<comment type="similarity">
    <text evidence="2 6">Belongs to the class-I pyridoxal-phosphate-dependent aminotransferase family.</text>
</comment>
<dbReference type="Pfam" id="PF00155">
    <property type="entry name" value="Aminotran_1_2"/>
    <property type="match status" value="1"/>
</dbReference>
<evidence type="ECO:0000256" key="2">
    <source>
        <dbReference type="ARBA" id="ARBA00007441"/>
    </source>
</evidence>
<evidence type="ECO:0000313" key="8">
    <source>
        <dbReference type="EMBL" id="NMG77075.1"/>
    </source>
</evidence>
<evidence type="ECO:0000256" key="1">
    <source>
        <dbReference type="ARBA" id="ARBA00001933"/>
    </source>
</evidence>
<dbReference type="NCBIfam" id="NF006514">
    <property type="entry name" value="PRK08960.1"/>
    <property type="match status" value="1"/>
</dbReference>
<comment type="caution">
    <text evidence="8">The sequence shown here is derived from an EMBL/GenBank/DDBJ whole genome shotgun (WGS) entry which is preliminary data.</text>
</comment>
<keyword evidence="4 6" id="KW-0808">Transferase</keyword>
<dbReference type="InterPro" id="IPR015424">
    <property type="entry name" value="PyrdxlP-dep_Trfase"/>
</dbReference>
<dbReference type="PANTHER" id="PTHR46383">
    <property type="entry name" value="ASPARTATE AMINOTRANSFERASE"/>
    <property type="match status" value="1"/>
</dbReference>
<reference evidence="8 9" key="1">
    <citation type="submission" date="2019-12" db="EMBL/GenBank/DDBJ databases">
        <title>Comparative genomics gives insights into the taxonomy of the Azoarcus-Aromatoleum group and reveals separate origins of nif in the plant-associated Azoarcus and non-plant-associated Aromatoleum sub-groups.</title>
        <authorList>
            <person name="Lafos M."/>
            <person name="Maluk M."/>
            <person name="Batista M."/>
            <person name="Junghare M."/>
            <person name="Carmona M."/>
            <person name="Faoro H."/>
            <person name="Cruz L.M."/>
            <person name="Battistoni F."/>
            <person name="De Souza E."/>
            <person name="Pedrosa F."/>
            <person name="Chen W.-M."/>
            <person name="Poole P.S."/>
            <person name="Dixon R.A."/>
            <person name="James E.K."/>
        </authorList>
    </citation>
    <scope>NUCLEOTIDE SEQUENCE [LARGE SCALE GENOMIC DNA]</scope>
    <source>
        <strain evidence="8 9">22Lin</strain>
    </source>
</reference>
<protein>
    <recommendedName>
        <fullName evidence="6">Aminotransferase</fullName>
        <ecNumber evidence="6">2.6.1.-</ecNumber>
    </recommendedName>
</protein>
<proteinExistence type="inferred from homology"/>
<dbReference type="Gene3D" id="3.40.640.10">
    <property type="entry name" value="Type I PLP-dependent aspartate aminotransferase-like (Major domain)"/>
    <property type="match status" value="1"/>
</dbReference>
<evidence type="ECO:0000256" key="4">
    <source>
        <dbReference type="ARBA" id="ARBA00022679"/>
    </source>
</evidence>
<keyword evidence="5" id="KW-0663">Pyridoxal phosphate</keyword>
<dbReference type="PROSITE" id="PS00105">
    <property type="entry name" value="AA_TRANSFER_CLASS_1"/>
    <property type="match status" value="1"/>
</dbReference>
<keyword evidence="9" id="KW-1185">Reference proteome</keyword>
<dbReference type="GO" id="GO:0008483">
    <property type="term" value="F:transaminase activity"/>
    <property type="evidence" value="ECO:0007669"/>
    <property type="project" value="UniProtKB-KW"/>
</dbReference>
<dbReference type="InterPro" id="IPR015421">
    <property type="entry name" value="PyrdxlP-dep_Trfase_major"/>
</dbReference>
<dbReference type="SUPFAM" id="SSF53383">
    <property type="entry name" value="PLP-dependent transferases"/>
    <property type="match status" value="1"/>
</dbReference>
<dbReference type="EC" id="2.6.1.-" evidence="6"/>
<dbReference type="PRINTS" id="PR00753">
    <property type="entry name" value="ACCSYNTHASE"/>
</dbReference>
<evidence type="ECO:0000313" key="9">
    <source>
        <dbReference type="Proteomes" id="UP000648984"/>
    </source>
</evidence>
<organism evidence="8 9">
    <name type="scientific">Aromatoleum diolicum</name>
    <dbReference type="NCBI Taxonomy" id="75796"/>
    <lineage>
        <taxon>Bacteria</taxon>
        <taxon>Pseudomonadati</taxon>
        <taxon>Pseudomonadota</taxon>
        <taxon>Betaproteobacteria</taxon>
        <taxon>Rhodocyclales</taxon>
        <taxon>Rhodocyclaceae</taxon>
        <taxon>Aromatoleum</taxon>
    </lineage>
</organism>
<feature type="domain" description="Aminotransferase class I/classII large" evidence="7">
    <location>
        <begin position="33"/>
        <end position="381"/>
    </location>
</feature>
<gene>
    <name evidence="8" type="ORF">GPA25_20180</name>
</gene>
<name>A0ABX1QHM2_9RHOO</name>
<dbReference type="InterPro" id="IPR004839">
    <property type="entry name" value="Aminotransferase_I/II_large"/>
</dbReference>
<evidence type="ECO:0000259" key="7">
    <source>
        <dbReference type="Pfam" id="PF00155"/>
    </source>
</evidence>
<evidence type="ECO:0000256" key="6">
    <source>
        <dbReference type="RuleBase" id="RU000481"/>
    </source>
</evidence>
<dbReference type="InterPro" id="IPR004838">
    <property type="entry name" value="NHTrfase_class1_PyrdxlP-BS"/>
</dbReference>
<dbReference type="EMBL" id="WTVQ01000049">
    <property type="protein sequence ID" value="NMG77075.1"/>
    <property type="molecule type" value="Genomic_DNA"/>
</dbReference>
<keyword evidence="3 6" id="KW-0032">Aminotransferase</keyword>
<dbReference type="InterPro" id="IPR050596">
    <property type="entry name" value="AspAT/PAT-like"/>
</dbReference>
<dbReference type="PANTHER" id="PTHR46383:SF2">
    <property type="entry name" value="AMINOTRANSFERASE"/>
    <property type="match status" value="1"/>
</dbReference>
<evidence type="ECO:0000256" key="5">
    <source>
        <dbReference type="ARBA" id="ARBA00022898"/>
    </source>
</evidence>
<sequence>MTPHLARRTADIQPFHVMELLRRARELEAQGRDIIHMEVGEPDFPTPQPMIDAATRFLTSGDVHYTAALGLPQLREAIARFYHDRFGADVAPERIIVTPGASGALMLALAATTDPGDEWLLPDPGYPSNRHIVRSFEGVARALPVNADTRFQPTPAQVGGAWTPRTRGLIVATPSNPTGTLLDAAELAALRAAVLARGGTLIVDEIYQGLTYGVDSSTVLRSMDDVFVVNSFSKYFGMTGWRLGWLVAPSAYVREIEKLAQHFFISPSTPAQHAALAAFAPSTIDILEARRNEFATRRDTLLPALRQQGFIVAAEPQGAFYIYADISQLAADSEQFAQRLIEEVGVAATPGLDFGDNQPRRHLRIAYTNRQERLLEAVERLARLRA</sequence>
<dbReference type="RefSeq" id="WP_169262209.1">
    <property type="nucleotide sequence ID" value="NZ_WTVQ01000049.1"/>
</dbReference>
<dbReference type="CDD" id="cd00609">
    <property type="entry name" value="AAT_like"/>
    <property type="match status" value="1"/>
</dbReference>
<accession>A0ABX1QHM2</accession>
<dbReference type="NCBIfam" id="NF005601">
    <property type="entry name" value="PRK07337.1"/>
    <property type="match status" value="1"/>
</dbReference>
<evidence type="ECO:0000256" key="3">
    <source>
        <dbReference type="ARBA" id="ARBA00022576"/>
    </source>
</evidence>
<comment type="cofactor">
    <cofactor evidence="1 6">
        <name>pyridoxal 5'-phosphate</name>
        <dbReference type="ChEBI" id="CHEBI:597326"/>
    </cofactor>
</comment>
<dbReference type="Proteomes" id="UP000648984">
    <property type="component" value="Unassembled WGS sequence"/>
</dbReference>